<keyword evidence="3" id="KW-1185">Reference proteome</keyword>
<comment type="caution">
    <text evidence="2">The sequence shown here is derived from an EMBL/GenBank/DDBJ whole genome shotgun (WGS) entry which is preliminary data.</text>
</comment>
<evidence type="ECO:0000313" key="2">
    <source>
        <dbReference type="EMBL" id="KAK9829056.1"/>
    </source>
</evidence>
<dbReference type="AlphaFoldDB" id="A0AAW1R6M9"/>
<feature type="region of interest" description="Disordered" evidence="1">
    <location>
        <begin position="1"/>
        <end position="30"/>
    </location>
</feature>
<accession>A0AAW1R6M9</accession>
<sequence>MVVGSVSSNARTSPSGSQTDSSRTGSRLSLLVDTTEVQQQLATLPFWSPKGLRGSRNTKGPPADQSSLASQLDASALAVARCRLPGDRPADIPRPSSRQAAAASSSQLSAVQQAQQAQQPDPDPSRLQTNWRASVGVMQRLHGQYI</sequence>
<feature type="compositionally biased region" description="Low complexity" evidence="1">
    <location>
        <begin position="96"/>
        <end position="119"/>
    </location>
</feature>
<dbReference type="Proteomes" id="UP001489004">
    <property type="component" value="Unassembled WGS sequence"/>
</dbReference>
<name>A0AAW1R6M9_9CHLO</name>
<organism evidence="2 3">
    <name type="scientific">[Myrmecia] bisecta</name>
    <dbReference type="NCBI Taxonomy" id="41462"/>
    <lineage>
        <taxon>Eukaryota</taxon>
        <taxon>Viridiplantae</taxon>
        <taxon>Chlorophyta</taxon>
        <taxon>core chlorophytes</taxon>
        <taxon>Trebouxiophyceae</taxon>
        <taxon>Trebouxiales</taxon>
        <taxon>Trebouxiaceae</taxon>
        <taxon>Myrmecia</taxon>
    </lineage>
</organism>
<feature type="region of interest" description="Disordered" evidence="1">
    <location>
        <begin position="45"/>
        <end position="72"/>
    </location>
</feature>
<protein>
    <submittedName>
        <fullName evidence="2">Uncharacterized protein</fullName>
    </submittedName>
</protein>
<feature type="region of interest" description="Disordered" evidence="1">
    <location>
        <begin position="85"/>
        <end position="132"/>
    </location>
</feature>
<proteinExistence type="predicted"/>
<evidence type="ECO:0000256" key="1">
    <source>
        <dbReference type="SAM" id="MobiDB-lite"/>
    </source>
</evidence>
<reference evidence="2 3" key="1">
    <citation type="journal article" date="2024" name="Nat. Commun.">
        <title>Phylogenomics reveals the evolutionary origins of lichenization in chlorophyte algae.</title>
        <authorList>
            <person name="Puginier C."/>
            <person name="Libourel C."/>
            <person name="Otte J."/>
            <person name="Skaloud P."/>
            <person name="Haon M."/>
            <person name="Grisel S."/>
            <person name="Petersen M."/>
            <person name="Berrin J.G."/>
            <person name="Delaux P.M."/>
            <person name="Dal Grande F."/>
            <person name="Keller J."/>
        </authorList>
    </citation>
    <scope>NUCLEOTIDE SEQUENCE [LARGE SCALE GENOMIC DNA]</scope>
    <source>
        <strain evidence="2 3">SAG 2043</strain>
    </source>
</reference>
<feature type="compositionally biased region" description="Low complexity" evidence="1">
    <location>
        <begin position="63"/>
        <end position="72"/>
    </location>
</feature>
<gene>
    <name evidence="2" type="ORF">WJX72_003668</name>
</gene>
<dbReference type="EMBL" id="JALJOR010000001">
    <property type="protein sequence ID" value="KAK9829056.1"/>
    <property type="molecule type" value="Genomic_DNA"/>
</dbReference>
<feature type="compositionally biased region" description="Polar residues" evidence="1">
    <location>
        <begin position="1"/>
        <end position="27"/>
    </location>
</feature>
<evidence type="ECO:0000313" key="3">
    <source>
        <dbReference type="Proteomes" id="UP001489004"/>
    </source>
</evidence>